<sequence>GRHKMKVKYATQVFSRSVHAELQFASLCNVMKAQDTVEVVTAIDKLFSSLNGVRNSARPLNGPITDKSGHFEFWEEINPFLFVIKKQDRRRHLHQ</sequence>
<comment type="caution">
    <text evidence="2">The sequence shown here is derived from an EMBL/GenBank/DDBJ whole genome shotgun (WGS) entry which is preliminary data.</text>
</comment>
<feature type="non-terminal residue" evidence="2">
    <location>
        <position position="1"/>
    </location>
</feature>
<dbReference type="OrthoDB" id="8120989at2759"/>
<evidence type="ECO:0000313" key="2">
    <source>
        <dbReference type="EMBL" id="KAF2885468.1"/>
    </source>
</evidence>
<dbReference type="AlphaFoldDB" id="A0A8K0CJ66"/>
<dbReference type="Pfam" id="PF21788">
    <property type="entry name" value="TNP-like_GBD"/>
    <property type="match status" value="1"/>
</dbReference>
<evidence type="ECO:0000313" key="3">
    <source>
        <dbReference type="Proteomes" id="UP000801492"/>
    </source>
</evidence>
<feature type="domain" description="Transposable element P transposase-like GTP-binding insertion" evidence="1">
    <location>
        <begin position="2"/>
        <end position="57"/>
    </location>
</feature>
<accession>A0A8K0CJ66</accession>
<organism evidence="2 3">
    <name type="scientific">Ignelater luminosus</name>
    <name type="common">Cucubano</name>
    <name type="synonym">Pyrophorus luminosus</name>
    <dbReference type="NCBI Taxonomy" id="2038154"/>
    <lineage>
        <taxon>Eukaryota</taxon>
        <taxon>Metazoa</taxon>
        <taxon>Ecdysozoa</taxon>
        <taxon>Arthropoda</taxon>
        <taxon>Hexapoda</taxon>
        <taxon>Insecta</taxon>
        <taxon>Pterygota</taxon>
        <taxon>Neoptera</taxon>
        <taxon>Endopterygota</taxon>
        <taxon>Coleoptera</taxon>
        <taxon>Polyphaga</taxon>
        <taxon>Elateriformia</taxon>
        <taxon>Elateroidea</taxon>
        <taxon>Elateridae</taxon>
        <taxon>Agrypninae</taxon>
        <taxon>Pyrophorini</taxon>
        <taxon>Ignelater</taxon>
    </lineage>
</organism>
<keyword evidence="3" id="KW-1185">Reference proteome</keyword>
<dbReference type="EMBL" id="VTPC01089948">
    <property type="protein sequence ID" value="KAF2885468.1"/>
    <property type="molecule type" value="Genomic_DNA"/>
</dbReference>
<dbReference type="Proteomes" id="UP000801492">
    <property type="component" value="Unassembled WGS sequence"/>
</dbReference>
<protein>
    <recommendedName>
        <fullName evidence="1">Transposable element P transposase-like GTP-binding insertion domain-containing protein</fullName>
    </recommendedName>
</protein>
<name>A0A8K0CJ66_IGNLU</name>
<evidence type="ECO:0000259" key="1">
    <source>
        <dbReference type="Pfam" id="PF21788"/>
    </source>
</evidence>
<gene>
    <name evidence="2" type="ORF">ILUMI_20696</name>
</gene>
<dbReference type="InterPro" id="IPR048366">
    <property type="entry name" value="TNP-like_GBD"/>
</dbReference>
<proteinExistence type="predicted"/>
<reference evidence="2" key="1">
    <citation type="submission" date="2019-08" db="EMBL/GenBank/DDBJ databases">
        <title>The genome of the North American firefly Photinus pyralis.</title>
        <authorList>
            <consortium name="Photinus pyralis genome working group"/>
            <person name="Fallon T.R."/>
            <person name="Sander Lower S.E."/>
            <person name="Weng J.-K."/>
        </authorList>
    </citation>
    <scope>NUCLEOTIDE SEQUENCE</scope>
    <source>
        <strain evidence="2">TRF0915ILg1</strain>
        <tissue evidence="2">Whole body</tissue>
    </source>
</reference>